<proteinExistence type="predicted"/>
<dbReference type="InterPro" id="IPR040032">
    <property type="entry name" value="DENND1A/B/C"/>
</dbReference>
<dbReference type="AlphaFoldDB" id="A0A1I7SQZ0"/>
<dbReference type="GO" id="GO:0005829">
    <property type="term" value="C:cytosol"/>
    <property type="evidence" value="ECO:0007669"/>
    <property type="project" value="TreeGrafter"/>
</dbReference>
<dbReference type="GO" id="GO:0005085">
    <property type="term" value="F:guanyl-nucleotide exchange factor activity"/>
    <property type="evidence" value="ECO:0007669"/>
    <property type="project" value="InterPro"/>
</dbReference>
<feature type="compositionally biased region" description="Acidic residues" evidence="3">
    <location>
        <begin position="576"/>
        <end position="585"/>
    </location>
</feature>
<dbReference type="Gene3D" id="3.30.450.200">
    <property type="match status" value="1"/>
</dbReference>
<evidence type="ECO:0000313" key="6">
    <source>
        <dbReference type="WBParaSite" id="BXY_1545400.1"/>
    </source>
</evidence>
<feature type="region of interest" description="Disordered" evidence="3">
    <location>
        <begin position="454"/>
        <end position="538"/>
    </location>
</feature>
<feature type="region of interest" description="Disordered" evidence="3">
    <location>
        <begin position="559"/>
        <end position="660"/>
    </location>
</feature>
<dbReference type="InterPro" id="IPR005113">
    <property type="entry name" value="uDENN_dom"/>
</dbReference>
<dbReference type="WBParaSite" id="BXY_1545400.1">
    <property type="protein sequence ID" value="BXY_1545400.1"/>
    <property type="gene ID" value="BXY_1545400"/>
</dbReference>
<dbReference type="Pfam" id="PF02141">
    <property type="entry name" value="DENN"/>
    <property type="match status" value="1"/>
</dbReference>
<feature type="compositionally biased region" description="Polar residues" evidence="3">
    <location>
        <begin position="480"/>
        <end position="491"/>
    </location>
</feature>
<comment type="subcellular location">
    <subcellularLocation>
        <location evidence="1">Cytoplasmic vesicle</location>
        <location evidence="1">Clathrin-coated vesicle</location>
    </subcellularLocation>
</comment>
<keyword evidence="2" id="KW-0968">Cytoplasmic vesicle</keyword>
<dbReference type="SMART" id="SM00800">
    <property type="entry name" value="uDENN"/>
    <property type="match status" value="1"/>
</dbReference>
<dbReference type="PANTHER" id="PTHR13196:SF14">
    <property type="entry name" value="UDENN DOMAIN-CONTAINING PROTEIN"/>
    <property type="match status" value="1"/>
</dbReference>
<dbReference type="SMART" id="SM00799">
    <property type="entry name" value="DENN"/>
    <property type="match status" value="1"/>
</dbReference>
<dbReference type="GO" id="GO:1901981">
    <property type="term" value="F:phosphatidylinositol phosphate binding"/>
    <property type="evidence" value="ECO:0007669"/>
    <property type="project" value="TreeGrafter"/>
</dbReference>
<feature type="compositionally biased region" description="Low complexity" evidence="3">
    <location>
        <begin position="598"/>
        <end position="631"/>
    </location>
</feature>
<dbReference type="eggNOG" id="KOG3569">
    <property type="taxonomic scope" value="Eukaryota"/>
</dbReference>
<dbReference type="PROSITE" id="PS50211">
    <property type="entry name" value="DENN"/>
    <property type="match status" value="1"/>
</dbReference>
<evidence type="ECO:0000256" key="1">
    <source>
        <dbReference type="ARBA" id="ARBA00004132"/>
    </source>
</evidence>
<evidence type="ECO:0000256" key="2">
    <source>
        <dbReference type="ARBA" id="ARBA00023329"/>
    </source>
</evidence>
<protein>
    <submittedName>
        <fullName evidence="6">UDENN domain-containing protein</fullName>
    </submittedName>
</protein>
<feature type="compositionally biased region" description="Polar residues" evidence="3">
    <location>
        <begin position="559"/>
        <end position="573"/>
    </location>
</feature>
<dbReference type="Gene3D" id="3.40.50.11500">
    <property type="match status" value="1"/>
</dbReference>
<dbReference type="InterPro" id="IPR005112">
    <property type="entry name" value="dDENN_dom"/>
</dbReference>
<evidence type="ECO:0000256" key="3">
    <source>
        <dbReference type="SAM" id="MobiDB-lite"/>
    </source>
</evidence>
<dbReference type="InterPro" id="IPR001194">
    <property type="entry name" value="cDENN_dom"/>
</dbReference>
<reference evidence="6" key="1">
    <citation type="submission" date="2016-11" db="UniProtKB">
        <authorList>
            <consortium name="WormBaseParasite"/>
        </authorList>
    </citation>
    <scope>IDENTIFICATION</scope>
</reference>
<dbReference type="InterPro" id="IPR043153">
    <property type="entry name" value="DENN_C"/>
</dbReference>
<dbReference type="GO" id="GO:0032456">
    <property type="term" value="P:endocytic recycling"/>
    <property type="evidence" value="ECO:0007669"/>
    <property type="project" value="TreeGrafter"/>
</dbReference>
<dbReference type="SMART" id="SM00801">
    <property type="entry name" value="dDENN"/>
    <property type="match status" value="1"/>
</dbReference>
<dbReference type="GO" id="GO:0006897">
    <property type="term" value="P:endocytosis"/>
    <property type="evidence" value="ECO:0007669"/>
    <property type="project" value="TreeGrafter"/>
</dbReference>
<dbReference type="PANTHER" id="PTHR13196">
    <property type="entry name" value="DENN DOMAIN-CONTAINING"/>
    <property type="match status" value="1"/>
</dbReference>
<sequence>MKRTADLNYDHLRFRKDPPTLFDVFCEIDGTGSEPRIKSIYPADFDDQRLLKSICEFSFPIGTGDNPDTGYDDDNAVQIFTFLLIDGSTHYTFGYCKFTPHTKTCTCILSGYPYTSLFYKLLNHLSMVERKCREDLEFVLANAYHIDVPGPHQMLQLIECKPQWHFRHPIPDIRALASLNDDKLMLEFYNILSEKQMITLYTSVLMERHIIITGKKLGQLTSICFALSKLLWPFSWQCLFSPIVPKHLSTMLGAPLPYIMGVPKPVLDSVRDVSLDEVVIADLDQKSIRTPYKDQLPSEVHNFLKHNLKLTSQMFTSDSFSRTFLRANVILFGKYRLGFTRDPETKAVIWDSEKFVNENRSSLQPFLRQMIIENGSQFFDGFITERLKLANAGQTTFDEFEAEIQRFDRKEFNSNVLQTNAPEVFQNAVSNVKDNASDVLDALKGKYQSMSIRSKFGRLTPKNGRKSSKNKPKLDPLSVDASTFQFHPQSDSSDEPVAESPNSENSLNLIDFSETPSEENPNKILSQSAPNPTKIELNRSSGASISGIVSNGLNTGNFSTNGTSFSQAEAQKLNQEEQEEDELDLFDPLKTGVRSRPNNTSSSQANSSMGSSGNSFRASASASPSSTSSAAFMNQSPLPFQVPPPPPKTAPPPLSLNPFVTNTFATNQKSSTVVPANWEKFD</sequence>
<dbReference type="InterPro" id="IPR037516">
    <property type="entry name" value="Tripartite_DENN"/>
</dbReference>
<accession>A0A1I7SQZ0</accession>
<evidence type="ECO:0000259" key="4">
    <source>
        <dbReference type="PROSITE" id="PS50211"/>
    </source>
</evidence>
<feature type="domain" description="UDENN" evidence="4">
    <location>
        <begin position="18"/>
        <end position="393"/>
    </location>
</feature>
<name>A0A1I7SQZ0_BURXY</name>
<evidence type="ECO:0000313" key="5">
    <source>
        <dbReference type="Proteomes" id="UP000095284"/>
    </source>
</evidence>
<dbReference type="Gene3D" id="6.10.140.1000">
    <property type="match status" value="1"/>
</dbReference>
<dbReference type="GO" id="GO:0030136">
    <property type="term" value="C:clathrin-coated vesicle"/>
    <property type="evidence" value="ECO:0007669"/>
    <property type="project" value="UniProtKB-SubCell"/>
</dbReference>
<feature type="compositionally biased region" description="Pro residues" evidence="3">
    <location>
        <begin position="640"/>
        <end position="655"/>
    </location>
</feature>
<dbReference type="Proteomes" id="UP000095284">
    <property type="component" value="Unplaced"/>
</dbReference>
<organism evidence="5 6">
    <name type="scientific">Bursaphelenchus xylophilus</name>
    <name type="common">Pinewood nematode worm</name>
    <name type="synonym">Aphelenchoides xylophilus</name>
    <dbReference type="NCBI Taxonomy" id="6326"/>
    <lineage>
        <taxon>Eukaryota</taxon>
        <taxon>Metazoa</taxon>
        <taxon>Ecdysozoa</taxon>
        <taxon>Nematoda</taxon>
        <taxon>Chromadorea</taxon>
        <taxon>Rhabditida</taxon>
        <taxon>Tylenchina</taxon>
        <taxon>Tylenchomorpha</taxon>
        <taxon>Aphelenchoidea</taxon>
        <taxon>Aphelenchoididae</taxon>
        <taxon>Bursaphelenchus</taxon>
    </lineage>
</organism>
<feature type="compositionally biased region" description="Polar residues" evidence="3">
    <location>
        <begin position="500"/>
        <end position="531"/>
    </location>
</feature>